<gene>
    <name evidence="7" type="ORF">GQE99_17225</name>
</gene>
<evidence type="ECO:0000256" key="2">
    <source>
        <dbReference type="ARBA" id="ARBA00022723"/>
    </source>
</evidence>
<dbReference type="GO" id="GO:0020037">
    <property type="term" value="F:heme binding"/>
    <property type="evidence" value="ECO:0007669"/>
    <property type="project" value="InterPro"/>
</dbReference>
<dbReference type="Gene3D" id="1.10.760.10">
    <property type="entry name" value="Cytochrome c-like domain"/>
    <property type="match status" value="1"/>
</dbReference>
<proteinExistence type="predicted"/>
<protein>
    <submittedName>
        <fullName evidence="7">Cytochrome C</fullName>
    </submittedName>
</protein>
<feature type="signal peptide" evidence="5">
    <location>
        <begin position="1"/>
        <end position="20"/>
    </location>
</feature>
<reference evidence="7 8" key="1">
    <citation type="submission" date="2019-12" db="EMBL/GenBank/DDBJ databases">
        <title>Maritimibacter sp. nov. sp. isolated from sea sand.</title>
        <authorList>
            <person name="Kim J."/>
            <person name="Jeong S.E."/>
            <person name="Jung H.S."/>
            <person name="Jeon C.O."/>
        </authorList>
    </citation>
    <scope>NUCLEOTIDE SEQUENCE [LARGE SCALE GENOMIC DNA]</scope>
    <source>
        <strain evidence="7 8">DP07</strain>
    </source>
</reference>
<dbReference type="InterPro" id="IPR036909">
    <property type="entry name" value="Cyt_c-like_dom_sf"/>
</dbReference>
<dbReference type="SUPFAM" id="SSF46626">
    <property type="entry name" value="Cytochrome c"/>
    <property type="match status" value="1"/>
</dbReference>
<accession>A0A845M5D7</accession>
<comment type="caution">
    <text evidence="7">The sequence shown here is derived from an EMBL/GenBank/DDBJ whole genome shotgun (WGS) entry which is preliminary data.</text>
</comment>
<dbReference type="GO" id="GO:0009055">
    <property type="term" value="F:electron transfer activity"/>
    <property type="evidence" value="ECO:0007669"/>
    <property type="project" value="InterPro"/>
</dbReference>
<evidence type="ECO:0000256" key="1">
    <source>
        <dbReference type="ARBA" id="ARBA00022617"/>
    </source>
</evidence>
<dbReference type="GO" id="GO:0046872">
    <property type="term" value="F:metal ion binding"/>
    <property type="evidence" value="ECO:0007669"/>
    <property type="project" value="UniProtKB-KW"/>
</dbReference>
<keyword evidence="8" id="KW-1185">Reference proteome</keyword>
<dbReference type="PROSITE" id="PS51007">
    <property type="entry name" value="CYTC"/>
    <property type="match status" value="1"/>
</dbReference>
<keyword evidence="1 4" id="KW-0349">Heme</keyword>
<dbReference type="AlphaFoldDB" id="A0A845M5D7"/>
<keyword evidence="2 4" id="KW-0479">Metal-binding</keyword>
<evidence type="ECO:0000259" key="6">
    <source>
        <dbReference type="PROSITE" id="PS51007"/>
    </source>
</evidence>
<feature type="domain" description="Cytochrome c" evidence="6">
    <location>
        <begin position="27"/>
        <end position="142"/>
    </location>
</feature>
<keyword evidence="3 4" id="KW-0408">Iron</keyword>
<keyword evidence="5" id="KW-0732">Signal</keyword>
<evidence type="ECO:0000256" key="5">
    <source>
        <dbReference type="SAM" id="SignalP"/>
    </source>
</evidence>
<organism evidence="7 8">
    <name type="scientific">Maritimibacter harenae</name>
    <dbReference type="NCBI Taxonomy" id="2606218"/>
    <lineage>
        <taxon>Bacteria</taxon>
        <taxon>Pseudomonadati</taxon>
        <taxon>Pseudomonadota</taxon>
        <taxon>Alphaproteobacteria</taxon>
        <taxon>Rhodobacterales</taxon>
        <taxon>Roseobacteraceae</taxon>
        <taxon>Maritimibacter</taxon>
    </lineage>
</organism>
<sequence length="156" mass="16797">MKAILTTAATLVVLSGAAFAESHAAMGDAEAGEKEFRKCKACHAIVDDEGEAIVRGGKTGPNLYNIVGSQAGSDPEFNRYSDTIVELGEEGLVWTPEELAAYIPNAREYLQEKSGDSSVRSAMTPQRLDNVDDMVAYLVSVSPDYDPEEEMEDSDS</sequence>
<evidence type="ECO:0000256" key="4">
    <source>
        <dbReference type="PROSITE-ProRule" id="PRU00433"/>
    </source>
</evidence>
<name>A0A845M5D7_9RHOB</name>
<dbReference type="InterPro" id="IPR009056">
    <property type="entry name" value="Cyt_c-like_dom"/>
</dbReference>
<dbReference type="RefSeq" id="WP_161352867.1">
    <property type="nucleotide sequence ID" value="NZ_WTUX01000019.1"/>
</dbReference>
<evidence type="ECO:0000313" key="8">
    <source>
        <dbReference type="Proteomes" id="UP000467322"/>
    </source>
</evidence>
<feature type="chain" id="PRO_5032416100" evidence="5">
    <location>
        <begin position="21"/>
        <end position="156"/>
    </location>
</feature>
<dbReference type="EMBL" id="WTUX01000019">
    <property type="protein sequence ID" value="MZR14766.1"/>
    <property type="molecule type" value="Genomic_DNA"/>
</dbReference>
<evidence type="ECO:0000256" key="3">
    <source>
        <dbReference type="ARBA" id="ARBA00023004"/>
    </source>
</evidence>
<evidence type="ECO:0000313" key="7">
    <source>
        <dbReference type="EMBL" id="MZR14766.1"/>
    </source>
</evidence>
<dbReference type="Proteomes" id="UP000467322">
    <property type="component" value="Unassembled WGS sequence"/>
</dbReference>